<evidence type="ECO:0000313" key="1">
    <source>
        <dbReference type="EMBL" id="GHC93382.1"/>
    </source>
</evidence>
<keyword evidence="2" id="KW-1185">Reference proteome</keyword>
<dbReference type="EMBL" id="BMYK01000017">
    <property type="protein sequence ID" value="GHC93382.1"/>
    <property type="molecule type" value="Genomic_DNA"/>
</dbReference>
<organism evidence="1 2">
    <name type="scientific">Pseudorhodoferax aquiterrae</name>
    <dbReference type="NCBI Taxonomy" id="747304"/>
    <lineage>
        <taxon>Bacteria</taxon>
        <taxon>Pseudomonadati</taxon>
        <taxon>Pseudomonadota</taxon>
        <taxon>Betaproteobacteria</taxon>
        <taxon>Burkholderiales</taxon>
        <taxon>Comamonadaceae</taxon>
    </lineage>
</organism>
<dbReference type="Proteomes" id="UP000626210">
    <property type="component" value="Unassembled WGS sequence"/>
</dbReference>
<evidence type="ECO:0000313" key="2">
    <source>
        <dbReference type="Proteomes" id="UP000626210"/>
    </source>
</evidence>
<sequence>MKTAQLPPVRVTPAVREEIERVLHEGESLTQFVEKATLDAARRRQAQQAFIARGRASLAKARKTGELYAAEDALSAMRERLNARIAALRKT</sequence>
<dbReference type="NCBIfam" id="NF041551">
    <property type="entry name" value="YlcI_YnfO_N"/>
    <property type="match status" value="1"/>
</dbReference>
<proteinExistence type="predicted"/>
<gene>
    <name evidence="1" type="ORF">GCM10007320_44270</name>
</gene>
<protein>
    <recommendedName>
        <fullName evidence="3">Prevent-host-death protein</fullName>
    </recommendedName>
</protein>
<accession>A0ABQ3G715</accession>
<reference evidence="2" key="1">
    <citation type="journal article" date="2019" name="Int. J. Syst. Evol. Microbiol.">
        <title>The Global Catalogue of Microorganisms (GCM) 10K type strain sequencing project: providing services to taxonomists for standard genome sequencing and annotation.</title>
        <authorList>
            <consortium name="The Broad Institute Genomics Platform"/>
            <consortium name="The Broad Institute Genome Sequencing Center for Infectious Disease"/>
            <person name="Wu L."/>
            <person name="Ma J."/>
        </authorList>
    </citation>
    <scope>NUCLEOTIDE SEQUENCE [LARGE SCALE GENOMIC DNA]</scope>
    <source>
        <strain evidence="2">KCTC 23314</strain>
    </source>
</reference>
<name>A0ABQ3G715_9BURK</name>
<dbReference type="RefSeq" id="WP_189689068.1">
    <property type="nucleotide sequence ID" value="NZ_BMYK01000017.1"/>
</dbReference>
<evidence type="ECO:0008006" key="3">
    <source>
        <dbReference type="Google" id="ProtNLM"/>
    </source>
</evidence>
<comment type="caution">
    <text evidence="1">The sequence shown here is derived from an EMBL/GenBank/DDBJ whole genome shotgun (WGS) entry which is preliminary data.</text>
</comment>